<reference evidence="7 8" key="1">
    <citation type="journal article" date="2012" name="J. Bacteriol.">
        <title>Draft Genome Sequence of the Soil Bacterium Burkholderia terrae Strain BS001, Which Interacts with Fungal Surface Structures.</title>
        <authorList>
            <person name="Nazir R."/>
            <person name="Hansen M.A."/>
            <person name="Sorensen S."/>
            <person name="van Elsas J.D."/>
        </authorList>
    </citation>
    <scope>NUCLEOTIDE SEQUENCE [LARGE SCALE GENOMIC DNA]</scope>
    <source>
        <strain evidence="7 8">BS001</strain>
    </source>
</reference>
<dbReference type="Proteomes" id="UP000004980">
    <property type="component" value="Unassembled WGS sequence"/>
</dbReference>
<comment type="subcellular location">
    <subcellularLocation>
        <location evidence="1">Membrane</location>
        <topology evidence="1">Multi-pass membrane protein</topology>
    </subcellularLocation>
</comment>
<keyword evidence="2" id="KW-0813">Transport</keyword>
<dbReference type="InterPro" id="IPR036259">
    <property type="entry name" value="MFS_trans_sf"/>
</dbReference>
<evidence type="ECO:0000256" key="5">
    <source>
        <dbReference type="ARBA" id="ARBA00023136"/>
    </source>
</evidence>
<dbReference type="PANTHER" id="PTHR42718">
    <property type="entry name" value="MAJOR FACILITATOR SUPERFAMILY MULTIDRUG TRANSPORTER MFSC"/>
    <property type="match status" value="1"/>
</dbReference>
<keyword evidence="5 6" id="KW-0472">Membrane</keyword>
<evidence type="ECO:0000313" key="7">
    <source>
        <dbReference type="EMBL" id="EIM96388.1"/>
    </source>
</evidence>
<feature type="transmembrane region" description="Helical" evidence="6">
    <location>
        <begin position="48"/>
        <end position="67"/>
    </location>
</feature>
<proteinExistence type="predicted"/>
<keyword evidence="3 6" id="KW-0812">Transmembrane</keyword>
<evidence type="ECO:0000313" key="8">
    <source>
        <dbReference type="Proteomes" id="UP000004980"/>
    </source>
</evidence>
<protein>
    <submittedName>
        <fullName evidence="7">Major facilitator superfamily multidrug efflux transporter</fullName>
    </submittedName>
</protein>
<keyword evidence="8" id="KW-1185">Reference proteome</keyword>
<feature type="transmembrane region" description="Helical" evidence="6">
    <location>
        <begin position="12"/>
        <end position="36"/>
    </location>
</feature>
<keyword evidence="4 6" id="KW-1133">Transmembrane helix</keyword>
<evidence type="ECO:0000256" key="4">
    <source>
        <dbReference type="ARBA" id="ARBA00022989"/>
    </source>
</evidence>
<gene>
    <name evidence="7" type="ORF">WQE_34566</name>
</gene>
<evidence type="ECO:0000256" key="1">
    <source>
        <dbReference type="ARBA" id="ARBA00004141"/>
    </source>
</evidence>
<sequence>MIDLSFFSQSQFVAAVLGLFAYAACAQVIMTFLPLYLQNAFDWAPVRAGVGMLPFAIAVVAGPYLGARMSRLAHEVSTLPVGRALVGGGNLVTAIVCGHDDYALVVIGTVITGFGAGVLNGDTAIMTCVPLHRTGMASGIRTTTRFTAIVTSIGVLGAVMAWWTHAALIDHLAVAEHLDSSFMSDLLAGDLTHVVAGLSPSIRAIVQPVVPERMVAHSAPNPTPAASITSAVEHPCLFVAWSVCREGAAIGSLGTEAI</sequence>
<evidence type="ECO:0000256" key="3">
    <source>
        <dbReference type="ARBA" id="ARBA00022692"/>
    </source>
</evidence>
<dbReference type="PANTHER" id="PTHR42718:SF9">
    <property type="entry name" value="MAJOR FACILITATOR SUPERFAMILY MULTIDRUG TRANSPORTER MFSC"/>
    <property type="match status" value="1"/>
</dbReference>
<evidence type="ECO:0000256" key="6">
    <source>
        <dbReference type="SAM" id="Phobius"/>
    </source>
</evidence>
<evidence type="ECO:0000256" key="2">
    <source>
        <dbReference type="ARBA" id="ARBA00022448"/>
    </source>
</evidence>
<feature type="transmembrane region" description="Helical" evidence="6">
    <location>
        <begin position="146"/>
        <end position="163"/>
    </location>
</feature>
<organism evidence="7 8">
    <name type="scientific">Paraburkholderia hospita</name>
    <dbReference type="NCBI Taxonomy" id="169430"/>
    <lineage>
        <taxon>Bacteria</taxon>
        <taxon>Pseudomonadati</taxon>
        <taxon>Pseudomonadota</taxon>
        <taxon>Betaproteobacteria</taxon>
        <taxon>Burkholderiales</taxon>
        <taxon>Burkholderiaceae</taxon>
        <taxon>Paraburkholderia</taxon>
    </lineage>
</organism>
<name>A0ABN0FCT8_9BURK</name>
<dbReference type="SUPFAM" id="SSF103473">
    <property type="entry name" value="MFS general substrate transporter"/>
    <property type="match status" value="1"/>
</dbReference>
<accession>A0ABN0FCT8</accession>
<dbReference type="RefSeq" id="WP_007589245.1">
    <property type="nucleotide sequence ID" value="NZ_AKAU01000195.1"/>
</dbReference>
<comment type="caution">
    <text evidence="7">The sequence shown here is derived from an EMBL/GenBank/DDBJ whole genome shotgun (WGS) entry which is preliminary data.</text>
</comment>
<dbReference type="Gene3D" id="1.20.1250.20">
    <property type="entry name" value="MFS general substrate transporter like domains"/>
    <property type="match status" value="1"/>
</dbReference>
<dbReference type="EMBL" id="AKAU01000195">
    <property type="protein sequence ID" value="EIM96388.1"/>
    <property type="molecule type" value="Genomic_DNA"/>
</dbReference>